<evidence type="ECO:0000256" key="1">
    <source>
        <dbReference type="SAM" id="MobiDB-lite"/>
    </source>
</evidence>
<proteinExistence type="predicted"/>
<reference evidence="2" key="1">
    <citation type="submission" date="2023-03" db="EMBL/GenBank/DDBJ databases">
        <title>Massive genome expansion in bonnet fungi (Mycena s.s.) driven by repeated elements and novel gene families across ecological guilds.</title>
        <authorList>
            <consortium name="Lawrence Berkeley National Laboratory"/>
            <person name="Harder C.B."/>
            <person name="Miyauchi S."/>
            <person name="Viragh M."/>
            <person name="Kuo A."/>
            <person name="Thoen E."/>
            <person name="Andreopoulos B."/>
            <person name="Lu D."/>
            <person name="Skrede I."/>
            <person name="Drula E."/>
            <person name="Henrissat B."/>
            <person name="Morin E."/>
            <person name="Kohler A."/>
            <person name="Barry K."/>
            <person name="LaButti K."/>
            <person name="Morin E."/>
            <person name="Salamov A."/>
            <person name="Lipzen A."/>
            <person name="Mereny Z."/>
            <person name="Hegedus B."/>
            <person name="Baldrian P."/>
            <person name="Stursova M."/>
            <person name="Weitz H."/>
            <person name="Taylor A."/>
            <person name="Grigoriev I.V."/>
            <person name="Nagy L.G."/>
            <person name="Martin F."/>
            <person name="Kauserud H."/>
        </authorList>
    </citation>
    <scope>NUCLEOTIDE SEQUENCE</scope>
    <source>
        <strain evidence="2">CBHHK200</strain>
    </source>
</reference>
<feature type="compositionally biased region" description="Acidic residues" evidence="1">
    <location>
        <begin position="41"/>
        <end position="50"/>
    </location>
</feature>
<protein>
    <submittedName>
        <fullName evidence="2">Uncharacterized protein</fullName>
    </submittedName>
</protein>
<comment type="caution">
    <text evidence="2">The sequence shown here is derived from an EMBL/GenBank/DDBJ whole genome shotgun (WGS) entry which is preliminary data.</text>
</comment>
<sequence length="391" mass="44940">MTGTDSAAQRYRPFPWPWVQPSILTTVLDDERRRANYWLDVDLDESDDSSSDYVAELPEDGDFDASSSDSEEQRDNSTSDGSIISDSEVEYITAEAKKLETFPFAYAIRGTGGFDKIAELAKAEEDAAAVYNADEVVSLITQLYDLFIAMGHWPEGSLRYAPHTDPPVNEGLAKELGYAPACISLMHRLPYLTWEVNGDEDRRIVSRSRFADYTLDEDLQEGRRGYPHQFFDGCPDYDPWLLPIMLPDQGGLHLMLDTAAGTVRAYHNERGPEQDTVEWRRHGEIGDSEEGRIRAHWTDYRRAALVPAALYFSEVIFAYSSRLRLPIVDPDRNDPRETRYRSYGAWRTRKQRGEWQTLLALYRECGWPDQWLRAEFLEKWAVVKEEIKVRA</sequence>
<evidence type="ECO:0000313" key="2">
    <source>
        <dbReference type="EMBL" id="KAJ7037432.1"/>
    </source>
</evidence>
<keyword evidence="3" id="KW-1185">Reference proteome</keyword>
<dbReference type="Proteomes" id="UP001218188">
    <property type="component" value="Unassembled WGS sequence"/>
</dbReference>
<feature type="region of interest" description="Disordered" evidence="1">
    <location>
        <begin position="39"/>
        <end position="83"/>
    </location>
</feature>
<dbReference type="EMBL" id="JARJCM010000037">
    <property type="protein sequence ID" value="KAJ7037432.1"/>
    <property type="molecule type" value="Genomic_DNA"/>
</dbReference>
<organism evidence="2 3">
    <name type="scientific">Mycena alexandri</name>
    <dbReference type="NCBI Taxonomy" id="1745969"/>
    <lineage>
        <taxon>Eukaryota</taxon>
        <taxon>Fungi</taxon>
        <taxon>Dikarya</taxon>
        <taxon>Basidiomycota</taxon>
        <taxon>Agaricomycotina</taxon>
        <taxon>Agaricomycetes</taxon>
        <taxon>Agaricomycetidae</taxon>
        <taxon>Agaricales</taxon>
        <taxon>Marasmiineae</taxon>
        <taxon>Mycenaceae</taxon>
        <taxon>Mycena</taxon>
    </lineage>
</organism>
<gene>
    <name evidence="2" type="ORF">C8F04DRAFT_1092463</name>
</gene>
<accession>A0AAD6X5K4</accession>
<evidence type="ECO:0000313" key="3">
    <source>
        <dbReference type="Proteomes" id="UP001218188"/>
    </source>
</evidence>
<dbReference type="AlphaFoldDB" id="A0AAD6X5K4"/>
<name>A0AAD6X5K4_9AGAR</name>